<dbReference type="GO" id="GO:0042073">
    <property type="term" value="P:intraciliary transport"/>
    <property type="evidence" value="ECO:0007669"/>
    <property type="project" value="InterPro"/>
</dbReference>
<dbReference type="GO" id="GO:0015631">
    <property type="term" value="F:tubulin binding"/>
    <property type="evidence" value="ECO:0007669"/>
    <property type="project" value="InterPro"/>
</dbReference>
<feature type="compositionally biased region" description="Polar residues" evidence="2">
    <location>
        <begin position="19"/>
        <end position="30"/>
    </location>
</feature>
<dbReference type="GO" id="GO:0060271">
    <property type="term" value="P:cilium assembly"/>
    <property type="evidence" value="ECO:0007669"/>
    <property type="project" value="InterPro"/>
</dbReference>
<evidence type="ECO:0000256" key="1">
    <source>
        <dbReference type="SAM" id="Coils"/>
    </source>
</evidence>
<feature type="compositionally biased region" description="Polar residues" evidence="2">
    <location>
        <begin position="44"/>
        <end position="55"/>
    </location>
</feature>
<dbReference type="AlphaFoldDB" id="A0A183AWW2"/>
<proteinExistence type="predicted"/>
<reference evidence="3" key="1">
    <citation type="submission" date="2016-06" db="UniProtKB">
        <authorList>
            <consortium name="WormBaseParasite"/>
        </authorList>
    </citation>
    <scope>IDENTIFICATION</scope>
</reference>
<dbReference type="PANTHER" id="PTHR15614:SF2">
    <property type="entry name" value="INTRAFLAGELLAR TRANSPORT PROTEIN 81 HOMOLOG"/>
    <property type="match status" value="1"/>
</dbReference>
<feature type="region of interest" description="Disordered" evidence="2">
    <location>
        <begin position="19"/>
        <end position="55"/>
    </location>
</feature>
<sequence>LAVARDNLTALERRIAETRTQLAATNTPSDDANGAGSYEAAKSASESTADTRSTGSVGLKADEFQRYVAKLRSKNTVYKQKRAQLSELRAERGILTRTIERLRAEETEAKNGLASTEAAQGISGYWETQSTLEKVSEQMSAINQQKRATLDEMSKIVQQLTTRINAKRTQLAPILRELRPLRQKFQELNQIHTEKKSSYDALAAGQESQSVRLEQDVRASREAGKIEESRFHYLSAVIGIAKVQQYRLQEEMRGYLACGGPGGAFGASLATAAATGDTTNVNGNDRRRSFR</sequence>
<organism evidence="3">
    <name type="scientific">Echinostoma caproni</name>
    <dbReference type="NCBI Taxonomy" id="27848"/>
    <lineage>
        <taxon>Eukaryota</taxon>
        <taxon>Metazoa</taxon>
        <taxon>Spiralia</taxon>
        <taxon>Lophotrochozoa</taxon>
        <taxon>Platyhelminthes</taxon>
        <taxon>Trematoda</taxon>
        <taxon>Digenea</taxon>
        <taxon>Plagiorchiida</taxon>
        <taxon>Echinostomata</taxon>
        <taxon>Echinostomatoidea</taxon>
        <taxon>Echinostomatidae</taxon>
        <taxon>Echinostoma</taxon>
    </lineage>
</organism>
<accession>A0A183AWW2</accession>
<keyword evidence="1" id="KW-0175">Coiled coil</keyword>
<protein>
    <submittedName>
        <fullName evidence="3">DUF4201 domain-containing protein</fullName>
    </submittedName>
</protein>
<evidence type="ECO:0000256" key="2">
    <source>
        <dbReference type="SAM" id="MobiDB-lite"/>
    </source>
</evidence>
<dbReference type="GO" id="GO:0030992">
    <property type="term" value="C:intraciliary transport particle B"/>
    <property type="evidence" value="ECO:0007669"/>
    <property type="project" value="InterPro"/>
</dbReference>
<dbReference type="GO" id="GO:0036064">
    <property type="term" value="C:ciliary basal body"/>
    <property type="evidence" value="ECO:0007669"/>
    <property type="project" value="TreeGrafter"/>
</dbReference>
<feature type="coiled-coil region" evidence="1">
    <location>
        <begin position="71"/>
        <end position="152"/>
    </location>
</feature>
<dbReference type="PANTHER" id="PTHR15614">
    <property type="entry name" value="INTRAFLAGELLAR TRANSPORT PROTEIN 81 HOMOLOG"/>
    <property type="match status" value="1"/>
</dbReference>
<dbReference type="InterPro" id="IPR029600">
    <property type="entry name" value="IFT81"/>
</dbReference>
<name>A0A183AWW2_9TREM</name>
<evidence type="ECO:0000313" key="3">
    <source>
        <dbReference type="WBParaSite" id="ECPE_0001148201-mRNA-1"/>
    </source>
</evidence>
<dbReference type="WBParaSite" id="ECPE_0001148201-mRNA-1">
    <property type="protein sequence ID" value="ECPE_0001148201-mRNA-1"/>
    <property type="gene ID" value="ECPE_0001148201"/>
</dbReference>